<evidence type="ECO:0000313" key="2">
    <source>
        <dbReference type="EMBL" id="KAF4126130.1"/>
    </source>
</evidence>
<dbReference type="Proteomes" id="UP000749293">
    <property type="component" value="Unassembled WGS sequence"/>
</dbReference>
<sequence length="269" mass="29182">MLMIDLIQFKTLRDLENERQLREDKQLKEEMRSEGAALKAANRGSLNVASFSRLLMTGKAGGDNEVAAASTAAAEAAAAEHRRTAEEKGATATTTELTTWQIDKGDGRRGDGRRDPRQRHQETSTSTATAEGRSQRCPVQSAACFLLSLPGTGAAAETESRTQDVVVTAIYARRRGSTQHRFSIARDPTDRQCIGSVTGYDTNKDLCSQTTTCPPGTAQPHHRGSWSCTAAPTDEKEGKQQGERGPAYGGHCCCCRWLSRRVRPGTGRV</sequence>
<comment type="caution">
    <text evidence="2">The sequence shown here is derived from an EMBL/GenBank/DDBJ whole genome shotgun (WGS) entry which is preliminary data.</text>
</comment>
<gene>
    <name evidence="2" type="ORF">GMORB2_1376</name>
</gene>
<accession>A0A9P4Z1V1</accession>
<feature type="compositionally biased region" description="Basic and acidic residues" evidence="1">
    <location>
        <begin position="103"/>
        <end position="122"/>
    </location>
</feature>
<dbReference type="AlphaFoldDB" id="A0A9P4Z1V1"/>
<dbReference type="GeneID" id="55967606"/>
<feature type="compositionally biased region" description="Basic and acidic residues" evidence="1">
    <location>
        <begin position="233"/>
        <end position="242"/>
    </location>
</feature>
<feature type="compositionally biased region" description="Basic and acidic residues" evidence="1">
    <location>
        <begin position="80"/>
        <end position="89"/>
    </location>
</feature>
<protein>
    <submittedName>
        <fullName evidence="2">Uncharacterized protein</fullName>
    </submittedName>
</protein>
<feature type="region of interest" description="Disordered" evidence="1">
    <location>
        <begin position="80"/>
        <end position="134"/>
    </location>
</feature>
<dbReference type="RefSeq" id="XP_035324782.1">
    <property type="nucleotide sequence ID" value="XM_035463358.1"/>
</dbReference>
<evidence type="ECO:0000256" key="1">
    <source>
        <dbReference type="SAM" id="MobiDB-lite"/>
    </source>
</evidence>
<name>A0A9P4Z1V1_9HYPO</name>
<feature type="compositionally biased region" description="Low complexity" evidence="1">
    <location>
        <begin position="90"/>
        <end position="99"/>
    </location>
</feature>
<proteinExistence type="predicted"/>
<organism evidence="2 3">
    <name type="scientific">Geosmithia morbida</name>
    <dbReference type="NCBI Taxonomy" id="1094350"/>
    <lineage>
        <taxon>Eukaryota</taxon>
        <taxon>Fungi</taxon>
        <taxon>Dikarya</taxon>
        <taxon>Ascomycota</taxon>
        <taxon>Pezizomycotina</taxon>
        <taxon>Sordariomycetes</taxon>
        <taxon>Hypocreomycetidae</taxon>
        <taxon>Hypocreales</taxon>
        <taxon>Bionectriaceae</taxon>
        <taxon>Geosmithia</taxon>
    </lineage>
</organism>
<dbReference type="EMBL" id="JAANYQ010000002">
    <property type="protein sequence ID" value="KAF4126130.1"/>
    <property type="molecule type" value="Genomic_DNA"/>
</dbReference>
<evidence type="ECO:0000313" key="3">
    <source>
        <dbReference type="Proteomes" id="UP000749293"/>
    </source>
</evidence>
<dbReference type="OrthoDB" id="428854at2759"/>
<reference evidence="2" key="1">
    <citation type="submission" date="2020-03" db="EMBL/GenBank/DDBJ databases">
        <title>Site-based positive gene gene selection in Geosmithia morbida across the United States reveals a broad range of putative effectors and factors for local host and environmental adapation.</title>
        <authorList>
            <person name="Onufrak A."/>
            <person name="Murdoch R.W."/>
            <person name="Gazis R."/>
            <person name="Huff M."/>
            <person name="Staton M."/>
            <person name="Klingeman W."/>
            <person name="Hadziabdic D."/>
        </authorList>
    </citation>
    <scope>NUCLEOTIDE SEQUENCE</scope>
    <source>
        <strain evidence="2">1262</strain>
    </source>
</reference>
<keyword evidence="3" id="KW-1185">Reference proteome</keyword>
<feature type="region of interest" description="Disordered" evidence="1">
    <location>
        <begin position="215"/>
        <end position="246"/>
    </location>
</feature>